<name>A0A382T0S8_9ZZZZ</name>
<accession>A0A382T0S8</accession>
<gene>
    <name evidence="1" type="ORF">METZ01_LOCUS367872</name>
</gene>
<dbReference type="AlphaFoldDB" id="A0A382T0S8"/>
<evidence type="ECO:0000313" key="1">
    <source>
        <dbReference type="EMBL" id="SVD15018.1"/>
    </source>
</evidence>
<organism evidence="1">
    <name type="scientific">marine metagenome</name>
    <dbReference type="NCBI Taxonomy" id="408172"/>
    <lineage>
        <taxon>unclassified sequences</taxon>
        <taxon>metagenomes</taxon>
        <taxon>ecological metagenomes</taxon>
    </lineage>
</organism>
<proteinExistence type="predicted"/>
<sequence length="31" mass="3569">VKRDSNNHFNVYYDKQSKLDTIDTTPAKKAA</sequence>
<dbReference type="EMBL" id="UINC01132599">
    <property type="protein sequence ID" value="SVD15018.1"/>
    <property type="molecule type" value="Genomic_DNA"/>
</dbReference>
<feature type="non-terminal residue" evidence="1">
    <location>
        <position position="31"/>
    </location>
</feature>
<protein>
    <submittedName>
        <fullName evidence="1">Uncharacterized protein</fullName>
    </submittedName>
</protein>
<feature type="non-terminal residue" evidence="1">
    <location>
        <position position="1"/>
    </location>
</feature>
<reference evidence="1" key="1">
    <citation type="submission" date="2018-05" db="EMBL/GenBank/DDBJ databases">
        <authorList>
            <person name="Lanie J.A."/>
            <person name="Ng W.-L."/>
            <person name="Kazmierczak K.M."/>
            <person name="Andrzejewski T.M."/>
            <person name="Davidsen T.M."/>
            <person name="Wayne K.J."/>
            <person name="Tettelin H."/>
            <person name="Glass J.I."/>
            <person name="Rusch D."/>
            <person name="Podicherti R."/>
            <person name="Tsui H.-C.T."/>
            <person name="Winkler M.E."/>
        </authorList>
    </citation>
    <scope>NUCLEOTIDE SEQUENCE</scope>
</reference>